<feature type="transmembrane region" description="Helical" evidence="4">
    <location>
        <begin position="102"/>
        <end position="122"/>
    </location>
</feature>
<dbReference type="GO" id="GO:0022857">
    <property type="term" value="F:transmembrane transporter activity"/>
    <property type="evidence" value="ECO:0007669"/>
    <property type="project" value="InterPro"/>
</dbReference>
<feature type="transmembrane region" description="Helical" evidence="4">
    <location>
        <begin position="318"/>
        <end position="341"/>
    </location>
</feature>
<feature type="transmembrane region" description="Helical" evidence="4">
    <location>
        <begin position="77"/>
        <end position="96"/>
    </location>
</feature>
<feature type="transmembrane region" description="Helical" evidence="4">
    <location>
        <begin position="353"/>
        <end position="371"/>
    </location>
</feature>
<feature type="transmembrane region" description="Helical" evidence="4">
    <location>
        <begin position="228"/>
        <end position="252"/>
    </location>
</feature>
<dbReference type="AlphaFoldDB" id="A0A562RNN0"/>
<evidence type="ECO:0000313" key="6">
    <source>
        <dbReference type="EMBL" id="TWI70665.1"/>
    </source>
</evidence>
<keyword evidence="3 4" id="KW-0472">Membrane</keyword>
<evidence type="ECO:0000313" key="7">
    <source>
        <dbReference type="Proteomes" id="UP000318307"/>
    </source>
</evidence>
<dbReference type="OrthoDB" id="9793415at2"/>
<evidence type="ECO:0000259" key="5">
    <source>
        <dbReference type="PROSITE" id="PS50850"/>
    </source>
</evidence>
<protein>
    <submittedName>
        <fullName evidence="6">OFA family oxalate/formate antiporter-like MFS transporter</fullName>
    </submittedName>
</protein>
<dbReference type="CDD" id="cd17353">
    <property type="entry name" value="MFS_OFA_like"/>
    <property type="match status" value="1"/>
</dbReference>
<dbReference type="InterPro" id="IPR050327">
    <property type="entry name" value="Proton-linked_MCT"/>
</dbReference>
<dbReference type="EMBL" id="VLLC01000017">
    <property type="protein sequence ID" value="TWI70665.1"/>
    <property type="molecule type" value="Genomic_DNA"/>
</dbReference>
<evidence type="ECO:0000256" key="3">
    <source>
        <dbReference type="ARBA" id="ARBA00023136"/>
    </source>
</evidence>
<feature type="transmembrane region" description="Helical" evidence="4">
    <location>
        <begin position="377"/>
        <end position="396"/>
    </location>
</feature>
<feature type="domain" description="Major facilitator superfamily (MFS) profile" evidence="5">
    <location>
        <begin position="9"/>
        <end position="403"/>
    </location>
</feature>
<keyword evidence="7" id="KW-1185">Reference proteome</keyword>
<dbReference type="PANTHER" id="PTHR11360">
    <property type="entry name" value="MONOCARBOXYLATE TRANSPORTER"/>
    <property type="match status" value="1"/>
</dbReference>
<dbReference type="PROSITE" id="PS50850">
    <property type="entry name" value="MFS"/>
    <property type="match status" value="1"/>
</dbReference>
<dbReference type="Proteomes" id="UP000318307">
    <property type="component" value="Unassembled WGS sequence"/>
</dbReference>
<feature type="transmembrane region" description="Helical" evidence="4">
    <location>
        <begin position="7"/>
        <end position="27"/>
    </location>
</feature>
<dbReference type="RefSeq" id="WP_144685356.1">
    <property type="nucleotide sequence ID" value="NZ_VLLC01000017.1"/>
</dbReference>
<feature type="transmembrane region" description="Helical" evidence="4">
    <location>
        <begin position="47"/>
        <end position="65"/>
    </location>
</feature>
<gene>
    <name evidence="6" type="ORF">LZ24_02235</name>
</gene>
<proteinExistence type="predicted"/>
<evidence type="ECO:0000256" key="1">
    <source>
        <dbReference type="ARBA" id="ARBA00022692"/>
    </source>
</evidence>
<dbReference type="Pfam" id="PF07690">
    <property type="entry name" value="MFS_1"/>
    <property type="match status" value="1"/>
</dbReference>
<dbReference type="Gene3D" id="1.20.1250.20">
    <property type="entry name" value="MFS general substrate transporter like domains"/>
    <property type="match status" value="2"/>
</dbReference>
<dbReference type="InterPro" id="IPR036259">
    <property type="entry name" value="MFS_trans_sf"/>
</dbReference>
<dbReference type="SUPFAM" id="SSF103473">
    <property type="entry name" value="MFS general substrate transporter"/>
    <property type="match status" value="1"/>
</dbReference>
<dbReference type="PANTHER" id="PTHR11360:SF317">
    <property type="entry name" value="MAJOR FACILITATOR SUPERFAMILY (MFS) PROFILE DOMAIN-CONTAINING PROTEIN-RELATED"/>
    <property type="match status" value="1"/>
</dbReference>
<feature type="transmembrane region" description="Helical" evidence="4">
    <location>
        <begin position="264"/>
        <end position="282"/>
    </location>
</feature>
<feature type="transmembrane region" description="Helical" evidence="4">
    <location>
        <begin position="166"/>
        <end position="186"/>
    </location>
</feature>
<dbReference type="InterPro" id="IPR020846">
    <property type="entry name" value="MFS_dom"/>
</dbReference>
<organism evidence="6 7">
    <name type="scientific">Desulfobotulus alkaliphilus</name>
    <dbReference type="NCBI Taxonomy" id="622671"/>
    <lineage>
        <taxon>Bacteria</taxon>
        <taxon>Pseudomonadati</taxon>
        <taxon>Thermodesulfobacteriota</taxon>
        <taxon>Desulfobacteria</taxon>
        <taxon>Desulfobacterales</taxon>
        <taxon>Desulfobacteraceae</taxon>
        <taxon>Desulfobotulus</taxon>
    </lineage>
</organism>
<keyword evidence="1 4" id="KW-0812">Transmembrane</keyword>
<sequence>MQEKTLFNRWLVVAGACLMQAILGAVYTWSLFNSALIEKFGWDRGDVVFTFSVTMVSFTIAVLVAGRVQDKLKPRNVAIVGGIVAGMGVFLAGQSVSIMGMYLTYGFITGFAMGAVYVVPVATCAKWFPDRRGFVTGLNLAFVGVGGMALKPVIVWLINNVGVSESFMYLGVAYGVLIVIGAFFMVQPPAGYVPPGYTPPKEGVAQTGKVTQSAKQYTPSEMMRTPQFYSLTLIYFFGAAAGLMVIAIAANIGMDLVGLSLAQAGNAVVTISLFNALGRFGWGAISDRIGRMQSLALMSAGFVVVMLFMSLVPMNYATYLIATCIVGFCFGGYLSTTPSVVTDWYGTKNVGNNYGIVFLSYGVAAMFAPRFSVQLGYTAAFMVAAVLCAVGAVLAFTTKPPRQPVSVEKRVHASS</sequence>
<name>A0A562RNN0_9BACT</name>
<evidence type="ECO:0000256" key="4">
    <source>
        <dbReference type="SAM" id="Phobius"/>
    </source>
</evidence>
<evidence type="ECO:0000256" key="2">
    <source>
        <dbReference type="ARBA" id="ARBA00022989"/>
    </source>
</evidence>
<dbReference type="InterPro" id="IPR011701">
    <property type="entry name" value="MFS"/>
</dbReference>
<keyword evidence="2 4" id="KW-1133">Transmembrane helix</keyword>
<comment type="caution">
    <text evidence="6">The sequence shown here is derived from an EMBL/GenBank/DDBJ whole genome shotgun (WGS) entry which is preliminary data.</text>
</comment>
<feature type="transmembrane region" description="Helical" evidence="4">
    <location>
        <begin position="294"/>
        <end position="312"/>
    </location>
</feature>
<reference evidence="6 7" key="1">
    <citation type="submission" date="2019-07" db="EMBL/GenBank/DDBJ databases">
        <title>Genome sequencing of 100 strains of the haloalkaliphilic chemolithoautotrophic sulfur-oxidizing bacterium Thioalkalivibrio.</title>
        <authorList>
            <person name="Muyzer G."/>
        </authorList>
    </citation>
    <scope>NUCLEOTIDE SEQUENCE [LARGE SCALE GENOMIC DNA]</scope>
    <source>
        <strain evidence="6 7">ASO4-4</strain>
    </source>
</reference>
<accession>A0A562RNN0</accession>
<feature type="transmembrane region" description="Helical" evidence="4">
    <location>
        <begin position="134"/>
        <end position="154"/>
    </location>
</feature>